<dbReference type="EMBL" id="BAAALT010000205">
    <property type="protein sequence ID" value="GAA1823765.1"/>
    <property type="molecule type" value="Genomic_DNA"/>
</dbReference>
<dbReference type="InterPro" id="IPR011050">
    <property type="entry name" value="Pectin_lyase_fold/virulence"/>
</dbReference>
<proteinExistence type="predicted"/>
<organism evidence="1 2">
    <name type="scientific">Luedemannella flava</name>
    <dbReference type="NCBI Taxonomy" id="349316"/>
    <lineage>
        <taxon>Bacteria</taxon>
        <taxon>Bacillati</taxon>
        <taxon>Actinomycetota</taxon>
        <taxon>Actinomycetes</taxon>
        <taxon>Micromonosporales</taxon>
        <taxon>Micromonosporaceae</taxon>
        <taxon>Luedemannella</taxon>
    </lineage>
</organism>
<sequence length="233" mass="24448">MVTTPIRVRAGGRLSLTNCWIRVNVTDDGVGMIGKAGRVELTHVVVDGSGFAGAPVGVTLAGGGRVAFSEFVGTTQNVRVERGAATIEWNYVHDAKARTISGDAHSYGFTVSAGGPVTIAHNWVDMSRAEGIGTGISVVSDTGPIDGVRIEGNTLLPGGSYSLYVRTDGYCRCGGVANVRVLDNHWYADATHPWAGRYGVHAVNDDDSVTAWSGNVLTRDSATVPVTFGDTRP</sequence>
<name>A0ABP4YMF3_9ACTN</name>
<protein>
    <recommendedName>
        <fullName evidence="3">Right-handed parallel beta-helix repeat-containing protein</fullName>
    </recommendedName>
</protein>
<accession>A0ABP4YMF3</accession>
<evidence type="ECO:0008006" key="3">
    <source>
        <dbReference type="Google" id="ProtNLM"/>
    </source>
</evidence>
<dbReference type="Proteomes" id="UP001500218">
    <property type="component" value="Unassembled WGS sequence"/>
</dbReference>
<dbReference type="SUPFAM" id="SSF51126">
    <property type="entry name" value="Pectin lyase-like"/>
    <property type="match status" value="1"/>
</dbReference>
<evidence type="ECO:0000313" key="2">
    <source>
        <dbReference type="Proteomes" id="UP001500218"/>
    </source>
</evidence>
<keyword evidence="2" id="KW-1185">Reference proteome</keyword>
<reference evidence="2" key="1">
    <citation type="journal article" date="2019" name="Int. J. Syst. Evol. Microbiol.">
        <title>The Global Catalogue of Microorganisms (GCM) 10K type strain sequencing project: providing services to taxonomists for standard genome sequencing and annotation.</title>
        <authorList>
            <consortium name="The Broad Institute Genomics Platform"/>
            <consortium name="The Broad Institute Genome Sequencing Center for Infectious Disease"/>
            <person name="Wu L."/>
            <person name="Ma J."/>
        </authorList>
    </citation>
    <scope>NUCLEOTIDE SEQUENCE [LARGE SCALE GENOMIC DNA]</scope>
    <source>
        <strain evidence="2">JCM 13250</strain>
    </source>
</reference>
<evidence type="ECO:0000313" key="1">
    <source>
        <dbReference type="EMBL" id="GAA1823765.1"/>
    </source>
</evidence>
<comment type="caution">
    <text evidence="1">The sequence shown here is derived from an EMBL/GenBank/DDBJ whole genome shotgun (WGS) entry which is preliminary data.</text>
</comment>
<gene>
    <name evidence="1" type="ORF">GCM10009682_50090</name>
</gene>